<evidence type="ECO:0000313" key="1">
    <source>
        <dbReference type="EMBL" id="JAH35433.1"/>
    </source>
</evidence>
<reference evidence="1" key="2">
    <citation type="journal article" date="2015" name="Fish Shellfish Immunol.">
        <title>Early steps in the European eel (Anguilla anguilla)-Vibrio vulnificus interaction in the gills: Role of the RtxA13 toxin.</title>
        <authorList>
            <person name="Callol A."/>
            <person name="Pajuelo D."/>
            <person name="Ebbesson L."/>
            <person name="Teles M."/>
            <person name="MacKenzie S."/>
            <person name="Amaro C."/>
        </authorList>
    </citation>
    <scope>NUCLEOTIDE SEQUENCE</scope>
</reference>
<organism evidence="1">
    <name type="scientific">Anguilla anguilla</name>
    <name type="common">European freshwater eel</name>
    <name type="synonym">Muraena anguilla</name>
    <dbReference type="NCBI Taxonomy" id="7936"/>
    <lineage>
        <taxon>Eukaryota</taxon>
        <taxon>Metazoa</taxon>
        <taxon>Chordata</taxon>
        <taxon>Craniata</taxon>
        <taxon>Vertebrata</taxon>
        <taxon>Euteleostomi</taxon>
        <taxon>Actinopterygii</taxon>
        <taxon>Neopterygii</taxon>
        <taxon>Teleostei</taxon>
        <taxon>Anguilliformes</taxon>
        <taxon>Anguillidae</taxon>
        <taxon>Anguilla</taxon>
    </lineage>
</organism>
<proteinExistence type="predicted"/>
<reference evidence="1" key="1">
    <citation type="submission" date="2014-11" db="EMBL/GenBank/DDBJ databases">
        <authorList>
            <person name="Amaro Gonzalez C."/>
        </authorList>
    </citation>
    <scope>NUCLEOTIDE SEQUENCE</scope>
</reference>
<dbReference type="EMBL" id="GBXM01073144">
    <property type="protein sequence ID" value="JAH35433.1"/>
    <property type="molecule type" value="Transcribed_RNA"/>
</dbReference>
<accession>A0A0E9S4I8</accession>
<protein>
    <submittedName>
        <fullName evidence="1">Uncharacterized protein</fullName>
    </submittedName>
</protein>
<name>A0A0E9S4I8_ANGAN</name>
<dbReference type="AlphaFoldDB" id="A0A0E9S4I8"/>
<sequence>MPQDPGEPQYYTQRKAAQYLLHRRIYPCAGDM</sequence>